<protein>
    <submittedName>
        <fullName evidence="1">Uncharacterized protein</fullName>
    </submittedName>
</protein>
<organism evidence="1 2">
    <name type="scientific">Rhodococcoides corynebacterioides</name>
    <dbReference type="NCBI Taxonomy" id="53972"/>
    <lineage>
        <taxon>Bacteria</taxon>
        <taxon>Bacillati</taxon>
        <taxon>Actinomycetota</taxon>
        <taxon>Actinomycetes</taxon>
        <taxon>Mycobacteriales</taxon>
        <taxon>Nocardiaceae</taxon>
        <taxon>Rhodococcoides</taxon>
    </lineage>
</organism>
<evidence type="ECO:0000313" key="1">
    <source>
        <dbReference type="EMBL" id="MBM7413424.1"/>
    </source>
</evidence>
<name>A0ABS2KN82_9NOCA</name>
<dbReference type="EMBL" id="JAFBBK010000001">
    <property type="protein sequence ID" value="MBM7413424.1"/>
    <property type="molecule type" value="Genomic_DNA"/>
</dbReference>
<evidence type="ECO:0000313" key="2">
    <source>
        <dbReference type="Proteomes" id="UP000703038"/>
    </source>
</evidence>
<keyword evidence="2" id="KW-1185">Reference proteome</keyword>
<sequence>MALSIAADIAADIAVSYVPVVVGLALVPRLVGVLACLTPTPRLPSGRPVSGISTSI</sequence>
<accession>A0ABS2KN82</accession>
<gene>
    <name evidence="1" type="ORF">JOE42_000157</name>
</gene>
<proteinExistence type="predicted"/>
<reference evidence="1 2" key="1">
    <citation type="submission" date="2021-01" db="EMBL/GenBank/DDBJ databases">
        <title>Genomics of switchgrass bacterial isolates.</title>
        <authorList>
            <person name="Shade A."/>
        </authorList>
    </citation>
    <scope>NUCLEOTIDE SEQUENCE [LARGE SCALE GENOMIC DNA]</scope>
    <source>
        <strain evidence="1 2">PvP111</strain>
    </source>
</reference>
<comment type="caution">
    <text evidence="1">The sequence shown here is derived from an EMBL/GenBank/DDBJ whole genome shotgun (WGS) entry which is preliminary data.</text>
</comment>
<dbReference type="Proteomes" id="UP000703038">
    <property type="component" value="Unassembled WGS sequence"/>
</dbReference>